<dbReference type="Proteomes" id="UP001056500">
    <property type="component" value="Chromosome"/>
</dbReference>
<sequence length="107" mass="11561">MEYLVLAKQNGIDFGAAGVEMILQNVAMILSTTAHSCPLDRSFAWNPDAVDAPLPLGKARVAARITAAIHEYEPRARVVDVSFQADGLSGSLKPIVKVRVHDEIFST</sequence>
<dbReference type="EMBL" id="CP098755">
    <property type="protein sequence ID" value="USG67454.1"/>
    <property type="molecule type" value="Genomic_DNA"/>
</dbReference>
<accession>A0ABY4WLB2</accession>
<keyword evidence="2" id="KW-1185">Reference proteome</keyword>
<proteinExistence type="predicted"/>
<gene>
    <name evidence="1" type="ORF">NDK47_09325</name>
</gene>
<reference evidence="1" key="1">
    <citation type="submission" date="2022-06" db="EMBL/GenBank/DDBJ databases">
        <title>Genome sequencing of Brevibacillus sp. BB3-R1.</title>
        <authorList>
            <person name="Heo J."/>
            <person name="Lee D."/>
            <person name="Won M."/>
            <person name="Han B.-H."/>
            <person name="Hong S.-B."/>
            <person name="Kwon S.-W."/>
        </authorList>
    </citation>
    <scope>NUCLEOTIDE SEQUENCE</scope>
    <source>
        <strain evidence="1">BB3-R1</strain>
    </source>
</reference>
<evidence type="ECO:0000313" key="1">
    <source>
        <dbReference type="EMBL" id="USG67454.1"/>
    </source>
</evidence>
<name>A0ABY4WLB2_9BACL</name>
<organism evidence="1 2">
    <name type="scientific">Brevibacillus ruminantium</name>
    <dbReference type="NCBI Taxonomy" id="2950604"/>
    <lineage>
        <taxon>Bacteria</taxon>
        <taxon>Bacillati</taxon>
        <taxon>Bacillota</taxon>
        <taxon>Bacilli</taxon>
        <taxon>Bacillales</taxon>
        <taxon>Paenibacillaceae</taxon>
        <taxon>Brevibacillus</taxon>
    </lineage>
</organism>
<dbReference type="SUPFAM" id="SSF160719">
    <property type="entry name" value="gpW/gp25-like"/>
    <property type="match status" value="1"/>
</dbReference>
<dbReference type="Gene3D" id="3.10.450.40">
    <property type="match status" value="1"/>
</dbReference>
<evidence type="ECO:0000313" key="2">
    <source>
        <dbReference type="Proteomes" id="UP001056500"/>
    </source>
</evidence>
<protein>
    <recommendedName>
        <fullName evidence="3">IraD/Gp25-like domain-containing protein</fullName>
    </recommendedName>
</protein>
<dbReference type="RefSeq" id="WP_251874553.1">
    <property type="nucleotide sequence ID" value="NZ_CP098755.1"/>
</dbReference>
<evidence type="ECO:0008006" key="3">
    <source>
        <dbReference type="Google" id="ProtNLM"/>
    </source>
</evidence>